<evidence type="ECO:0000313" key="1">
    <source>
        <dbReference type="EMBL" id="KAK0065626.1"/>
    </source>
</evidence>
<reference evidence="1" key="2">
    <citation type="submission" date="2023-04" db="EMBL/GenBank/DDBJ databases">
        <authorList>
            <person name="Bu L."/>
            <person name="Lu L."/>
            <person name="Laidemitt M.R."/>
            <person name="Zhang S.M."/>
            <person name="Mutuku M."/>
            <person name="Mkoji G."/>
            <person name="Steinauer M."/>
            <person name="Loker E.S."/>
        </authorList>
    </citation>
    <scope>NUCLEOTIDE SEQUENCE</scope>
    <source>
        <strain evidence="1">KasaAsao</strain>
        <tissue evidence="1">Whole Snail</tissue>
    </source>
</reference>
<protein>
    <submittedName>
        <fullName evidence="1">Uncharacterized protein</fullName>
    </submittedName>
</protein>
<proteinExistence type="predicted"/>
<organism evidence="1 2">
    <name type="scientific">Biomphalaria pfeifferi</name>
    <name type="common">Bloodfluke planorb</name>
    <name type="synonym">Freshwater snail</name>
    <dbReference type="NCBI Taxonomy" id="112525"/>
    <lineage>
        <taxon>Eukaryota</taxon>
        <taxon>Metazoa</taxon>
        <taxon>Spiralia</taxon>
        <taxon>Lophotrochozoa</taxon>
        <taxon>Mollusca</taxon>
        <taxon>Gastropoda</taxon>
        <taxon>Heterobranchia</taxon>
        <taxon>Euthyneura</taxon>
        <taxon>Panpulmonata</taxon>
        <taxon>Hygrophila</taxon>
        <taxon>Lymnaeoidea</taxon>
        <taxon>Planorbidae</taxon>
        <taxon>Biomphalaria</taxon>
    </lineage>
</organism>
<name>A0AAD8C362_BIOPF</name>
<gene>
    <name evidence="1" type="ORF">Bpfe_005059</name>
</gene>
<reference evidence="1" key="1">
    <citation type="journal article" date="2023" name="PLoS Negl. Trop. Dis.">
        <title>A genome sequence for Biomphalaria pfeifferi, the major vector snail for the human-infecting parasite Schistosoma mansoni.</title>
        <authorList>
            <person name="Bu L."/>
            <person name="Lu L."/>
            <person name="Laidemitt M.R."/>
            <person name="Zhang S.M."/>
            <person name="Mutuku M."/>
            <person name="Mkoji G."/>
            <person name="Steinauer M."/>
            <person name="Loker E.S."/>
        </authorList>
    </citation>
    <scope>NUCLEOTIDE SEQUENCE</scope>
    <source>
        <strain evidence="1">KasaAsao</strain>
    </source>
</reference>
<dbReference type="EMBL" id="JASAOG010000013">
    <property type="protein sequence ID" value="KAK0065626.1"/>
    <property type="molecule type" value="Genomic_DNA"/>
</dbReference>
<comment type="caution">
    <text evidence="1">The sequence shown here is derived from an EMBL/GenBank/DDBJ whole genome shotgun (WGS) entry which is preliminary data.</text>
</comment>
<accession>A0AAD8C362</accession>
<keyword evidence="2" id="KW-1185">Reference proteome</keyword>
<sequence length="94" mass="10814">MNGCHCLHLVVTVHPPRGTMWWPTTERKSLSVWTRPSRHIHHFRIFLNEMTPLAPLWPPVERGDRGERTKVMCIISRGTTGKGMSEVSVRNSLN</sequence>
<dbReference type="Proteomes" id="UP001233172">
    <property type="component" value="Unassembled WGS sequence"/>
</dbReference>
<dbReference type="AlphaFoldDB" id="A0AAD8C362"/>
<evidence type="ECO:0000313" key="2">
    <source>
        <dbReference type="Proteomes" id="UP001233172"/>
    </source>
</evidence>